<accession>A0A183N2Q2</accession>
<gene>
    <name evidence="1" type="ORF">SMRZ_LOCUS22577</name>
</gene>
<evidence type="ECO:0000313" key="2">
    <source>
        <dbReference type="Proteomes" id="UP000277204"/>
    </source>
</evidence>
<keyword evidence="2" id="KW-1185">Reference proteome</keyword>
<reference evidence="1 2" key="1">
    <citation type="submission" date="2018-11" db="EMBL/GenBank/DDBJ databases">
        <authorList>
            <consortium name="Pathogen Informatics"/>
        </authorList>
    </citation>
    <scope>NUCLEOTIDE SEQUENCE [LARGE SCALE GENOMIC DNA]</scope>
    <source>
        <strain evidence="1 2">Zambia</strain>
    </source>
</reference>
<dbReference type="Proteomes" id="UP000277204">
    <property type="component" value="Unassembled WGS sequence"/>
</dbReference>
<sequence length="75" mass="8228">MFDALTGLMDMKNPPMVVGKLSFQINDAYGFHDPKETNGISTYRCSLATMGLDLLTLLHCIVNYTFRSKAPGLAA</sequence>
<organism evidence="1 2">
    <name type="scientific">Schistosoma margrebowiei</name>
    <dbReference type="NCBI Taxonomy" id="48269"/>
    <lineage>
        <taxon>Eukaryota</taxon>
        <taxon>Metazoa</taxon>
        <taxon>Spiralia</taxon>
        <taxon>Lophotrochozoa</taxon>
        <taxon>Platyhelminthes</taxon>
        <taxon>Trematoda</taxon>
        <taxon>Digenea</taxon>
        <taxon>Strigeidida</taxon>
        <taxon>Schistosomatoidea</taxon>
        <taxon>Schistosomatidae</taxon>
        <taxon>Schistosoma</taxon>
    </lineage>
</organism>
<dbReference type="EMBL" id="UZAI01019240">
    <property type="protein sequence ID" value="VDP43819.1"/>
    <property type="molecule type" value="Genomic_DNA"/>
</dbReference>
<proteinExistence type="predicted"/>
<dbReference type="AlphaFoldDB" id="A0A183N2Q2"/>
<name>A0A183N2Q2_9TREM</name>
<evidence type="ECO:0000313" key="1">
    <source>
        <dbReference type="EMBL" id="VDP43819.1"/>
    </source>
</evidence>
<protein>
    <submittedName>
        <fullName evidence="1">Uncharacterized protein</fullName>
    </submittedName>
</protein>